<organism evidence="1 2">
    <name type="scientific">Loktanella atrilutea</name>
    <dbReference type="NCBI Taxonomy" id="366533"/>
    <lineage>
        <taxon>Bacteria</taxon>
        <taxon>Pseudomonadati</taxon>
        <taxon>Pseudomonadota</taxon>
        <taxon>Alphaproteobacteria</taxon>
        <taxon>Rhodobacterales</taxon>
        <taxon>Roseobacteraceae</taxon>
        <taxon>Loktanella</taxon>
    </lineage>
</organism>
<dbReference type="Proteomes" id="UP000183987">
    <property type="component" value="Unassembled WGS sequence"/>
</dbReference>
<gene>
    <name evidence="1" type="ORF">SAMN05444339_12213</name>
</gene>
<sequence>MTKFERKLNTKILKSTDLTTTPWMIDLLRHWYPADHAAPMVDWAASGKTRKLSGPRPMGLRLAVRNGYANFYCGGQSIARVTMGRGLSAETHQKYLADKAPNAQSYTKLGADHADAASWMARSHAYHGIEKLFVEDVCAANGTVIDIEMGLPSLNVINPATGIAQKVALRIDLVALKEVADGWQVVFWEAKLPSDSRMRTTGETPHIRAQMTTYADWFAQPEVSADVLAAYRETCKIIVALRQVAVDEGIDVPPLHQAIIDIADTPSLLKRIDTQVRLLIDMRKGDKRFDEEHLPKIVDIPMHCVRSDADLILPVVRS</sequence>
<evidence type="ECO:0000313" key="2">
    <source>
        <dbReference type="Proteomes" id="UP000183987"/>
    </source>
</evidence>
<dbReference type="OrthoDB" id="7107775at2"/>
<name>A0A1M5FLI5_LOKAT</name>
<protein>
    <submittedName>
        <fullName evidence="1">Uncharacterized protein</fullName>
    </submittedName>
</protein>
<dbReference type="AlphaFoldDB" id="A0A1M5FLI5"/>
<proteinExistence type="predicted"/>
<evidence type="ECO:0000313" key="1">
    <source>
        <dbReference type="EMBL" id="SHF92366.1"/>
    </source>
</evidence>
<reference evidence="2" key="1">
    <citation type="submission" date="2016-11" db="EMBL/GenBank/DDBJ databases">
        <authorList>
            <person name="Varghese N."/>
            <person name="Submissions S."/>
        </authorList>
    </citation>
    <scope>NUCLEOTIDE SEQUENCE [LARGE SCALE GENOMIC DNA]</scope>
    <source>
        <strain evidence="2">DSM 29326</strain>
    </source>
</reference>
<dbReference type="EMBL" id="FQUE01000022">
    <property type="protein sequence ID" value="SHF92366.1"/>
    <property type="molecule type" value="Genomic_DNA"/>
</dbReference>
<keyword evidence="2" id="KW-1185">Reference proteome</keyword>
<dbReference type="RefSeq" id="WP_072858930.1">
    <property type="nucleotide sequence ID" value="NZ_FQUE01000022.1"/>
</dbReference>
<dbReference type="STRING" id="366533.SAMN05444339_12213"/>
<accession>A0A1M5FLI5</accession>